<evidence type="ECO:0000259" key="1">
    <source>
        <dbReference type="Pfam" id="PF01882"/>
    </source>
</evidence>
<accession>A0A3A9VYN0</accession>
<dbReference type="Pfam" id="PF01882">
    <property type="entry name" value="DUF58"/>
    <property type="match status" value="1"/>
</dbReference>
<dbReference type="AlphaFoldDB" id="A0A3A9VYN0"/>
<dbReference type="RefSeq" id="WP_120698903.1">
    <property type="nucleotide sequence ID" value="NZ_RBDX01000022.1"/>
</dbReference>
<sequence length="435" mass="46031">MAEHRPPAGAEDDRGPLRAAFAGLTTRGRSFLAAGGAAAACAYLLGQPDLLRVGMLLAALPVLCVLVLHGTRSRVAAARRLSPARVGAGSEARVHLRVENVARVPSGLLLLQDRVPYVLGPRPRFVLDRIEPGGRREVTYRIRSDLRGRYPLGPLQLRLADPFGMVELSRSFNAYDVMTVLPRIESLPPVRLGGDAGGHGDGRQRVIAVAGDDDIIPRDYRHGDDLRRVHWRSTAHRGALMVRREEQPLQARCTVLLDTRRRAYAGGGPESAFERAVSGAASVVSHLVALGYGAQLVTDTGLAMPGPDTSTADTTEVTGLIMDALAVVDHSANDGLDGALGGARGGDTGLLIAFIGAVDDEQIAVLGRLRQRATGAVALLAAGQWDPAYEADRLRALGQAGWTALALHQGVPLGRLWQQAALELAGAGRGVTGPR</sequence>
<dbReference type="PANTHER" id="PTHR34351">
    <property type="entry name" value="SLR1927 PROTEIN-RELATED"/>
    <property type="match status" value="1"/>
</dbReference>
<evidence type="ECO:0000313" key="4">
    <source>
        <dbReference type="Proteomes" id="UP000268652"/>
    </source>
</evidence>
<proteinExistence type="predicted"/>
<dbReference type="OrthoDB" id="9812729at2"/>
<name>A0A3A9VYN0_9ACTN</name>
<protein>
    <submittedName>
        <fullName evidence="2">DUF58 domain-containing protein</fullName>
    </submittedName>
</protein>
<evidence type="ECO:0000313" key="2">
    <source>
        <dbReference type="EMBL" id="RKN06115.1"/>
    </source>
</evidence>
<dbReference type="InterPro" id="IPR002881">
    <property type="entry name" value="DUF58"/>
</dbReference>
<gene>
    <name evidence="3" type="ORF">D7318_22020</name>
    <name evidence="2" type="ORF">D7319_23160</name>
</gene>
<organism evidence="2 5">
    <name type="scientific">Streptomyces radicis</name>
    <dbReference type="NCBI Taxonomy" id="1750517"/>
    <lineage>
        <taxon>Bacteria</taxon>
        <taxon>Bacillati</taxon>
        <taxon>Actinomycetota</taxon>
        <taxon>Actinomycetes</taxon>
        <taxon>Kitasatosporales</taxon>
        <taxon>Streptomycetaceae</taxon>
        <taxon>Streptomyces</taxon>
    </lineage>
</organism>
<dbReference type="Proteomes" id="UP000268652">
    <property type="component" value="Unassembled WGS sequence"/>
</dbReference>
<dbReference type="EMBL" id="RBDY01000019">
    <property type="protein sequence ID" value="RKN18484.1"/>
    <property type="molecule type" value="Genomic_DNA"/>
</dbReference>
<feature type="domain" description="DUF58" evidence="1">
    <location>
        <begin position="218"/>
        <end position="292"/>
    </location>
</feature>
<comment type="caution">
    <text evidence="2">The sequence shown here is derived from an EMBL/GenBank/DDBJ whole genome shotgun (WGS) entry which is preliminary data.</text>
</comment>
<reference evidence="4 5" key="1">
    <citation type="submission" date="2018-09" db="EMBL/GenBank/DDBJ databases">
        <title>Streptomyces sp. nov. DS1-2, an endophytic actinomycete isolated from roots of Dendrobium scabrilingue.</title>
        <authorList>
            <person name="Kuncharoen N."/>
            <person name="Kudo T."/>
            <person name="Ohkuma M."/>
            <person name="Yuki M."/>
            <person name="Tanasupawat S."/>
        </authorList>
    </citation>
    <scope>NUCLEOTIDE SEQUENCE [LARGE SCALE GENOMIC DNA]</scope>
    <source>
        <strain evidence="2 5">AZ1-7</strain>
        <strain evidence="3 4">DS1-2</strain>
    </source>
</reference>
<evidence type="ECO:0000313" key="5">
    <source>
        <dbReference type="Proteomes" id="UP000275024"/>
    </source>
</evidence>
<keyword evidence="4" id="KW-1185">Reference proteome</keyword>
<evidence type="ECO:0000313" key="3">
    <source>
        <dbReference type="EMBL" id="RKN18484.1"/>
    </source>
</evidence>
<dbReference type="Proteomes" id="UP000275024">
    <property type="component" value="Unassembled WGS sequence"/>
</dbReference>
<dbReference type="PANTHER" id="PTHR34351:SF1">
    <property type="entry name" value="SLR1927 PROTEIN"/>
    <property type="match status" value="1"/>
</dbReference>
<dbReference type="EMBL" id="RBDX01000022">
    <property type="protein sequence ID" value="RKN06115.1"/>
    <property type="molecule type" value="Genomic_DNA"/>
</dbReference>